<dbReference type="InterPro" id="IPR002347">
    <property type="entry name" value="SDR_fam"/>
</dbReference>
<dbReference type="EMBL" id="KZ155778">
    <property type="protein sequence ID" value="OUS47588.1"/>
    <property type="molecule type" value="Genomic_DNA"/>
</dbReference>
<proteinExistence type="predicted"/>
<dbReference type="InterPro" id="IPR036291">
    <property type="entry name" value="NAD(P)-bd_dom_sf"/>
</dbReference>
<dbReference type="Proteomes" id="UP000195557">
    <property type="component" value="Unassembled WGS sequence"/>
</dbReference>
<dbReference type="GO" id="GO:0016616">
    <property type="term" value="F:oxidoreductase activity, acting on the CH-OH group of donors, NAD or NADP as acceptor"/>
    <property type="evidence" value="ECO:0007669"/>
    <property type="project" value="TreeGrafter"/>
</dbReference>
<gene>
    <name evidence="1" type="ORF">BE221DRAFT_204802</name>
</gene>
<evidence type="ECO:0000313" key="1">
    <source>
        <dbReference type="EMBL" id="OUS47588.1"/>
    </source>
</evidence>
<dbReference type="SUPFAM" id="SSF51735">
    <property type="entry name" value="NAD(P)-binding Rossmann-fold domains"/>
    <property type="match status" value="1"/>
</dbReference>
<accession>A0A1Y5IDE1</accession>
<name>A0A1Y5IDE1_OSTTA</name>
<organism evidence="1">
    <name type="scientific">Ostreococcus tauri</name>
    <name type="common">Marine green alga</name>
    <dbReference type="NCBI Taxonomy" id="70448"/>
    <lineage>
        <taxon>Eukaryota</taxon>
        <taxon>Viridiplantae</taxon>
        <taxon>Chlorophyta</taxon>
        <taxon>Mamiellophyceae</taxon>
        <taxon>Mamiellales</taxon>
        <taxon>Bathycoccaceae</taxon>
        <taxon>Ostreococcus</taxon>
    </lineage>
</organism>
<dbReference type="Gene3D" id="3.40.50.720">
    <property type="entry name" value="NAD(P)-binding Rossmann-like Domain"/>
    <property type="match status" value="1"/>
</dbReference>
<dbReference type="PANTHER" id="PTHR45458">
    <property type="entry name" value="SHORT-CHAIN DEHYDROGENASE/REDUCTASE SDR"/>
    <property type="match status" value="1"/>
</dbReference>
<dbReference type="CDD" id="cd05325">
    <property type="entry name" value="carb_red_sniffer_like_SDR_c"/>
    <property type="match status" value="1"/>
</dbReference>
<protein>
    <submittedName>
        <fullName evidence="1">CsgA protein</fullName>
    </submittedName>
</protein>
<dbReference type="InterPro" id="IPR052184">
    <property type="entry name" value="SDR_enzymes"/>
</dbReference>
<dbReference type="AlphaFoldDB" id="A0A1Y5IDE1"/>
<dbReference type="PANTHER" id="PTHR45458:SF1">
    <property type="entry name" value="SHORT CHAIN DEHYDROGENASE"/>
    <property type="match status" value="1"/>
</dbReference>
<reference evidence="1" key="1">
    <citation type="submission" date="2017-04" db="EMBL/GenBank/DDBJ databases">
        <title>Population genomics of picophytoplankton unveils novel chromosome hypervariability.</title>
        <authorList>
            <consortium name="DOE Joint Genome Institute"/>
            <person name="Blanc-Mathieu R."/>
            <person name="Krasovec M."/>
            <person name="Hebrard M."/>
            <person name="Yau S."/>
            <person name="Desgranges E."/>
            <person name="Martin J."/>
            <person name="Schackwitz W."/>
            <person name="Kuo A."/>
            <person name="Salin G."/>
            <person name="Donnadieu C."/>
            <person name="Desdevises Y."/>
            <person name="Sanchez-Ferandin S."/>
            <person name="Moreau H."/>
            <person name="Rivals E."/>
            <person name="Grigoriev I.V."/>
            <person name="Grimsley N."/>
            <person name="Eyre-Walker A."/>
            <person name="Piganeau G."/>
        </authorList>
    </citation>
    <scope>NUCLEOTIDE SEQUENCE [LARGE SCALE GENOMIC DNA]</scope>
    <source>
        <strain evidence="1">RCC 1115</strain>
    </source>
</reference>
<dbReference type="eggNOG" id="KOG1611">
    <property type="taxonomic scope" value="Eukaryota"/>
</dbReference>
<sequence length="433" mass="46556">MRCVRAVRETWAVGRARASAGPRRGGATRARAAWKLDKHGCADGDDLSGDTIWEIYFVQNQHKSATCLPEPIDVDELMRSREGKLRLDAGEIKFVDAEADGLVIEALDGVTVIDGKRMKKGERTKARSGSAVWLGKEEFSRRRSTLVIPVRARPRTRALPHMSTARAALRVSTGLRVHRRRVMSTQTRASAYVPQGPIEGASVVITGANRGIGLEMAKQLIAKGNHVDAACRSASDELRALEASSEGRLTISTLDVSDPASIDAWASGLKARGVTRVDVCVNNAGVIGSNGYAWDLESTTQEEMIYVFKVNTCGPLLVTKALLREGLLGEGSLVGNVTSKVGSIDDNGSGGGYSYRASKTALNQVNKSLSIDLRDRGVHFALLHPGYVRTGMTDGKGLIDAPESAAGLIALLEGAHGDCETNWFDYKGDAIKW</sequence>
<dbReference type="Pfam" id="PF00106">
    <property type="entry name" value="adh_short"/>
    <property type="match status" value="1"/>
</dbReference>
<dbReference type="PRINTS" id="PR00081">
    <property type="entry name" value="GDHRDH"/>
</dbReference>